<dbReference type="Proteomes" id="UP001652432">
    <property type="component" value="Unassembled WGS sequence"/>
</dbReference>
<sequence length="227" mass="25146">MKKEQKRKITQLLWYGIAGAVLTMIGDFLLLGVNSTGAEGAISQYLMAAEKISYTRIGLAGFFGFVGIPVTAFGYYALYQMMEDRKSAAARWYKASVYGYVAFGGAIHIICCYLVTGMKKALETGTESGDILFMILKEQGGYLIPCFVVFFAFYLINVIMLIYIIAKKKTPLPGWMWILNPLLFKILINGFGKLGTSAFINGTACSNMSLGALIILVAWMIVIRKRK</sequence>
<keyword evidence="3" id="KW-1185">Reference proteome</keyword>
<organism evidence="2 3">
    <name type="scientific">Suilimivivens aceti</name>
    <dbReference type="NCBI Taxonomy" id="2981774"/>
    <lineage>
        <taxon>Bacteria</taxon>
        <taxon>Bacillati</taxon>
        <taxon>Bacillota</taxon>
        <taxon>Clostridia</taxon>
        <taxon>Lachnospirales</taxon>
        <taxon>Lachnospiraceae</taxon>
        <taxon>Suilimivivens</taxon>
    </lineage>
</organism>
<name>A0ABT2T2L2_9FIRM</name>
<feature type="transmembrane region" description="Helical" evidence="1">
    <location>
        <begin position="12"/>
        <end position="33"/>
    </location>
</feature>
<feature type="transmembrane region" description="Helical" evidence="1">
    <location>
        <begin position="198"/>
        <end position="222"/>
    </location>
</feature>
<protein>
    <recommendedName>
        <fullName evidence="4">DUF4386 family protein</fullName>
    </recommendedName>
</protein>
<evidence type="ECO:0000313" key="3">
    <source>
        <dbReference type="Proteomes" id="UP001652432"/>
    </source>
</evidence>
<proteinExistence type="predicted"/>
<dbReference type="EMBL" id="JAOQKJ010000006">
    <property type="protein sequence ID" value="MCU6744505.1"/>
    <property type="molecule type" value="Genomic_DNA"/>
</dbReference>
<evidence type="ECO:0000256" key="1">
    <source>
        <dbReference type="SAM" id="Phobius"/>
    </source>
</evidence>
<accession>A0ABT2T2L2</accession>
<gene>
    <name evidence="2" type="ORF">OCV77_08355</name>
</gene>
<keyword evidence="1" id="KW-0812">Transmembrane</keyword>
<dbReference type="Pfam" id="PF20599">
    <property type="entry name" value="DUF6796"/>
    <property type="match status" value="1"/>
</dbReference>
<keyword evidence="1" id="KW-1133">Transmembrane helix</keyword>
<feature type="transmembrane region" description="Helical" evidence="1">
    <location>
        <begin position="172"/>
        <end position="192"/>
    </location>
</feature>
<feature type="transmembrane region" description="Helical" evidence="1">
    <location>
        <begin position="53"/>
        <end position="76"/>
    </location>
</feature>
<dbReference type="InterPro" id="IPR046475">
    <property type="entry name" value="DUF6796"/>
</dbReference>
<feature type="transmembrane region" description="Helical" evidence="1">
    <location>
        <begin position="97"/>
        <end position="116"/>
    </location>
</feature>
<dbReference type="RefSeq" id="WP_262574582.1">
    <property type="nucleotide sequence ID" value="NZ_JAOQKJ010000006.1"/>
</dbReference>
<reference evidence="2 3" key="1">
    <citation type="journal article" date="2021" name="ISME Commun">
        <title>Automated analysis of genomic sequences facilitates high-throughput and comprehensive description of bacteria.</title>
        <authorList>
            <person name="Hitch T.C.A."/>
        </authorList>
    </citation>
    <scope>NUCLEOTIDE SEQUENCE [LARGE SCALE GENOMIC DNA]</scope>
    <source>
        <strain evidence="2 3">Sanger_18</strain>
    </source>
</reference>
<comment type="caution">
    <text evidence="2">The sequence shown here is derived from an EMBL/GenBank/DDBJ whole genome shotgun (WGS) entry which is preliminary data.</text>
</comment>
<keyword evidence="1" id="KW-0472">Membrane</keyword>
<evidence type="ECO:0008006" key="4">
    <source>
        <dbReference type="Google" id="ProtNLM"/>
    </source>
</evidence>
<feature type="transmembrane region" description="Helical" evidence="1">
    <location>
        <begin position="142"/>
        <end position="165"/>
    </location>
</feature>
<evidence type="ECO:0000313" key="2">
    <source>
        <dbReference type="EMBL" id="MCU6744505.1"/>
    </source>
</evidence>